<accession>A0ABQ1HKD7</accession>
<reference evidence="3" key="1">
    <citation type="journal article" date="2019" name="Int. J. Syst. Evol. Microbiol.">
        <title>The Global Catalogue of Microorganisms (GCM) 10K type strain sequencing project: providing services to taxonomists for standard genome sequencing and annotation.</title>
        <authorList>
            <consortium name="The Broad Institute Genomics Platform"/>
            <consortium name="The Broad Institute Genome Sequencing Center for Infectious Disease"/>
            <person name="Wu L."/>
            <person name="Ma J."/>
        </authorList>
    </citation>
    <scope>NUCLEOTIDE SEQUENCE [LARGE SCALE GENOMIC DNA]</scope>
    <source>
        <strain evidence="3">CGMCC 1.15905</strain>
    </source>
</reference>
<organism evidence="2 3">
    <name type="scientific">Arenimonas soli</name>
    <dbReference type="NCBI Taxonomy" id="2269504"/>
    <lineage>
        <taxon>Bacteria</taxon>
        <taxon>Pseudomonadati</taxon>
        <taxon>Pseudomonadota</taxon>
        <taxon>Gammaproteobacteria</taxon>
        <taxon>Lysobacterales</taxon>
        <taxon>Lysobacteraceae</taxon>
        <taxon>Arenimonas</taxon>
    </lineage>
</organism>
<dbReference type="EMBL" id="BMKC01000002">
    <property type="protein sequence ID" value="GGA80064.1"/>
    <property type="molecule type" value="Genomic_DNA"/>
</dbReference>
<evidence type="ECO:0000259" key="1">
    <source>
        <dbReference type="PROSITE" id="PS51708"/>
    </source>
</evidence>
<dbReference type="RefSeq" id="WP_188663357.1">
    <property type="nucleotide sequence ID" value="NZ_BMKC01000002.1"/>
</dbReference>
<feature type="domain" description="CHAD" evidence="1">
    <location>
        <begin position="9"/>
        <end position="276"/>
    </location>
</feature>
<dbReference type="Gene3D" id="1.40.20.10">
    <property type="entry name" value="CHAD domain"/>
    <property type="match status" value="1"/>
</dbReference>
<dbReference type="SMART" id="SM00880">
    <property type="entry name" value="CHAD"/>
    <property type="match status" value="1"/>
</dbReference>
<comment type="caution">
    <text evidence="2">The sequence shown here is derived from an EMBL/GenBank/DDBJ whole genome shotgun (WGS) entry which is preliminary data.</text>
</comment>
<dbReference type="PROSITE" id="PS51708">
    <property type="entry name" value="CHAD"/>
    <property type="match status" value="1"/>
</dbReference>
<protein>
    <recommendedName>
        <fullName evidence="1">CHAD domain-containing protein</fullName>
    </recommendedName>
</protein>
<dbReference type="InterPro" id="IPR038186">
    <property type="entry name" value="CHAD_dom_sf"/>
</dbReference>
<dbReference type="InterPro" id="IPR007899">
    <property type="entry name" value="CHAD_dom"/>
</dbReference>
<dbReference type="Pfam" id="PF05235">
    <property type="entry name" value="CHAD"/>
    <property type="match status" value="1"/>
</dbReference>
<evidence type="ECO:0000313" key="2">
    <source>
        <dbReference type="EMBL" id="GGA80064.1"/>
    </source>
</evidence>
<dbReference type="Proteomes" id="UP000623419">
    <property type="component" value="Unassembled WGS sequence"/>
</dbReference>
<evidence type="ECO:0000313" key="3">
    <source>
        <dbReference type="Proteomes" id="UP000623419"/>
    </source>
</evidence>
<name>A0ABQ1HKD7_9GAMM</name>
<dbReference type="PANTHER" id="PTHR39339">
    <property type="entry name" value="SLR1444 PROTEIN"/>
    <property type="match status" value="1"/>
</dbReference>
<dbReference type="PANTHER" id="PTHR39339:SF1">
    <property type="entry name" value="CHAD DOMAIN-CONTAINING PROTEIN"/>
    <property type="match status" value="1"/>
</dbReference>
<keyword evidence="3" id="KW-1185">Reference proteome</keyword>
<sequence>MPKAAKARAVPQGQGLGADLRAYALDQLAGAAAQLGREGEARHDGVHQARKSLRRARAALALAPRALGDRGRRLDAALAAACRGMGALRDAQALLEALQRLAPRLPTESRDTLPEAMLLATARRDAMLAAALERDPEFARRRARLNGLAARLAKLDWDSVREKDVAKAVARSERRVAKARRRVKRHPEDDERWHVLRRRLRRLRQHDSLLQAVAPAFRPAGGVSADQATALGEAQDDALLLRHCARRSPFPPAIRRAIRTIARERLAAVRTGQPRD</sequence>
<proteinExistence type="predicted"/>
<gene>
    <name evidence="2" type="ORF">GCM10011521_17900</name>
</gene>